<protein>
    <recommendedName>
        <fullName evidence="3">N-acetyltransferase domain-containing protein</fullName>
    </recommendedName>
</protein>
<dbReference type="InterPro" id="IPR000182">
    <property type="entry name" value="GNAT_dom"/>
</dbReference>
<name>A0ABP9F4N6_9GAMM</name>
<keyword evidence="1" id="KW-0808">Transferase</keyword>
<dbReference type="Gene3D" id="3.40.630.30">
    <property type="match status" value="1"/>
</dbReference>
<sequence>MQFQLAQAQDQAAIAQLHTQSWQENYRAILAQDYLQHRLAQEHQTLWSQRLACDDPSLLILIAMAEGKLAGFICVQAGQDPKLGHYVENLHIHPDFRRQGLGKALLQQAQCWLNDQDPAQGLYLHVLAGNPKAIAFYARLGAYQVENAIWDAPCGTQVPEFIYRWHAGTQI</sequence>
<organism evidence="4 5">
    <name type="scientific">Ferrimonas pelagia</name>
    <dbReference type="NCBI Taxonomy" id="1177826"/>
    <lineage>
        <taxon>Bacteria</taxon>
        <taxon>Pseudomonadati</taxon>
        <taxon>Pseudomonadota</taxon>
        <taxon>Gammaproteobacteria</taxon>
        <taxon>Alteromonadales</taxon>
        <taxon>Ferrimonadaceae</taxon>
        <taxon>Ferrimonas</taxon>
    </lineage>
</organism>
<dbReference type="SUPFAM" id="SSF55729">
    <property type="entry name" value="Acyl-CoA N-acyltransferases (Nat)"/>
    <property type="match status" value="1"/>
</dbReference>
<dbReference type="Pfam" id="PF00583">
    <property type="entry name" value="Acetyltransf_1"/>
    <property type="match status" value="1"/>
</dbReference>
<keyword evidence="2" id="KW-0012">Acyltransferase</keyword>
<feature type="domain" description="N-acetyltransferase" evidence="3">
    <location>
        <begin position="1"/>
        <end position="171"/>
    </location>
</feature>
<dbReference type="PANTHER" id="PTHR43877">
    <property type="entry name" value="AMINOALKYLPHOSPHONATE N-ACETYLTRANSFERASE-RELATED-RELATED"/>
    <property type="match status" value="1"/>
</dbReference>
<reference evidence="5" key="1">
    <citation type="journal article" date="2019" name="Int. J. Syst. Evol. Microbiol.">
        <title>The Global Catalogue of Microorganisms (GCM) 10K type strain sequencing project: providing services to taxonomists for standard genome sequencing and annotation.</title>
        <authorList>
            <consortium name="The Broad Institute Genomics Platform"/>
            <consortium name="The Broad Institute Genome Sequencing Center for Infectious Disease"/>
            <person name="Wu L."/>
            <person name="Ma J."/>
        </authorList>
    </citation>
    <scope>NUCLEOTIDE SEQUENCE [LARGE SCALE GENOMIC DNA]</scope>
    <source>
        <strain evidence="5">JCM 18401</strain>
    </source>
</reference>
<dbReference type="RefSeq" id="WP_345335981.1">
    <property type="nucleotide sequence ID" value="NZ_BAABJZ010000089.1"/>
</dbReference>
<keyword evidence="5" id="KW-1185">Reference proteome</keyword>
<dbReference type="Proteomes" id="UP001499988">
    <property type="component" value="Unassembled WGS sequence"/>
</dbReference>
<dbReference type="InterPro" id="IPR016181">
    <property type="entry name" value="Acyl_CoA_acyltransferase"/>
</dbReference>
<evidence type="ECO:0000259" key="3">
    <source>
        <dbReference type="PROSITE" id="PS51186"/>
    </source>
</evidence>
<dbReference type="InterPro" id="IPR050832">
    <property type="entry name" value="Bact_Acetyltransf"/>
</dbReference>
<proteinExistence type="predicted"/>
<evidence type="ECO:0000313" key="4">
    <source>
        <dbReference type="EMBL" id="GAA4892652.1"/>
    </source>
</evidence>
<accession>A0ABP9F4N6</accession>
<gene>
    <name evidence="4" type="ORF">GCM10023333_27380</name>
</gene>
<dbReference type="PANTHER" id="PTHR43877:SF1">
    <property type="entry name" value="ACETYLTRANSFERASE"/>
    <property type="match status" value="1"/>
</dbReference>
<evidence type="ECO:0000313" key="5">
    <source>
        <dbReference type="Proteomes" id="UP001499988"/>
    </source>
</evidence>
<comment type="caution">
    <text evidence="4">The sequence shown here is derived from an EMBL/GenBank/DDBJ whole genome shotgun (WGS) entry which is preliminary data.</text>
</comment>
<dbReference type="EMBL" id="BAABJZ010000089">
    <property type="protein sequence ID" value="GAA4892652.1"/>
    <property type="molecule type" value="Genomic_DNA"/>
</dbReference>
<evidence type="ECO:0000256" key="1">
    <source>
        <dbReference type="ARBA" id="ARBA00022679"/>
    </source>
</evidence>
<dbReference type="PROSITE" id="PS51186">
    <property type="entry name" value="GNAT"/>
    <property type="match status" value="1"/>
</dbReference>
<evidence type="ECO:0000256" key="2">
    <source>
        <dbReference type="ARBA" id="ARBA00023315"/>
    </source>
</evidence>
<dbReference type="CDD" id="cd04301">
    <property type="entry name" value="NAT_SF"/>
    <property type="match status" value="1"/>
</dbReference>